<dbReference type="InterPro" id="IPR027417">
    <property type="entry name" value="P-loop_NTPase"/>
</dbReference>
<accession>A0ABR1BFD2</accession>
<dbReference type="SUPFAM" id="SSF52540">
    <property type="entry name" value="P-loop containing nucleoside triphosphate hydrolases"/>
    <property type="match status" value="1"/>
</dbReference>
<dbReference type="PANTHER" id="PTHR11783">
    <property type="entry name" value="SULFOTRANSFERASE SULT"/>
    <property type="match status" value="1"/>
</dbReference>
<name>A0ABR1BFD2_POLSC</name>
<feature type="domain" description="Sulfotransferase" evidence="3">
    <location>
        <begin position="69"/>
        <end position="325"/>
    </location>
</feature>
<dbReference type="EMBL" id="JAWJWF010000001">
    <property type="protein sequence ID" value="KAK6642037.1"/>
    <property type="molecule type" value="Genomic_DNA"/>
</dbReference>
<keyword evidence="2" id="KW-0808">Transferase</keyword>
<evidence type="ECO:0000256" key="1">
    <source>
        <dbReference type="ARBA" id="ARBA00005771"/>
    </source>
</evidence>
<evidence type="ECO:0000313" key="5">
    <source>
        <dbReference type="Proteomes" id="UP001359485"/>
    </source>
</evidence>
<dbReference type="InterPro" id="IPR000863">
    <property type="entry name" value="Sulfotransferase_dom"/>
</dbReference>
<gene>
    <name evidence="4" type="ORF">RUM44_013760</name>
</gene>
<dbReference type="Pfam" id="PF00685">
    <property type="entry name" value="Sulfotransfer_1"/>
    <property type="match status" value="1"/>
</dbReference>
<proteinExistence type="inferred from homology"/>
<evidence type="ECO:0000259" key="3">
    <source>
        <dbReference type="Pfam" id="PF00685"/>
    </source>
</evidence>
<sequence length="331" mass="38551">MGLLAVNMKKKPDFGMVNYVDLKDELSRYMQENCPRPGMPAAEVLADGVALPDNYKKYCDTIMNMEVKPDDVWIVTFPKCDPVAIGTTWSQEMIWLLGHDCDFKAAKSELLHIRFPFIDFSAICNDGEDLPDTVQQVLSMPSPRYIKSHLPFHLLPKQLWTVKPKIIYVFRDPKDAAISYFHHFKLFNAYSGTLDKFLEAYYSDKAVYSPFWGHVLPFWKLRHEDHILFNTFEEMKSDLRSVVEKTAKFLGKNVSDEQMAELLVHLDFKSMKNNPMVNYDDAIVKKQDPNASFFRQGQTKVWKQTLTTEQMAMFDSWTKKNIEGTDFKYQF</sequence>
<organism evidence="4 5">
    <name type="scientific">Polyplax serrata</name>
    <name type="common">Common mouse louse</name>
    <dbReference type="NCBI Taxonomy" id="468196"/>
    <lineage>
        <taxon>Eukaryota</taxon>
        <taxon>Metazoa</taxon>
        <taxon>Ecdysozoa</taxon>
        <taxon>Arthropoda</taxon>
        <taxon>Hexapoda</taxon>
        <taxon>Insecta</taxon>
        <taxon>Pterygota</taxon>
        <taxon>Neoptera</taxon>
        <taxon>Paraneoptera</taxon>
        <taxon>Psocodea</taxon>
        <taxon>Troctomorpha</taxon>
        <taxon>Phthiraptera</taxon>
        <taxon>Anoplura</taxon>
        <taxon>Polyplacidae</taxon>
        <taxon>Polyplax</taxon>
    </lineage>
</organism>
<evidence type="ECO:0000313" key="4">
    <source>
        <dbReference type="EMBL" id="KAK6642037.1"/>
    </source>
</evidence>
<comment type="similarity">
    <text evidence="1">Belongs to the sulfotransferase 1 family.</text>
</comment>
<comment type="caution">
    <text evidence="4">The sequence shown here is derived from an EMBL/GenBank/DDBJ whole genome shotgun (WGS) entry which is preliminary data.</text>
</comment>
<dbReference type="Gene3D" id="3.40.50.300">
    <property type="entry name" value="P-loop containing nucleotide triphosphate hydrolases"/>
    <property type="match status" value="1"/>
</dbReference>
<evidence type="ECO:0000256" key="2">
    <source>
        <dbReference type="ARBA" id="ARBA00022679"/>
    </source>
</evidence>
<dbReference type="Proteomes" id="UP001359485">
    <property type="component" value="Unassembled WGS sequence"/>
</dbReference>
<reference evidence="4 5" key="1">
    <citation type="submission" date="2023-09" db="EMBL/GenBank/DDBJ databases">
        <title>Genomes of two closely related lineages of the louse Polyplax serrata with different host specificities.</title>
        <authorList>
            <person name="Martinu J."/>
            <person name="Tarabai H."/>
            <person name="Stefka J."/>
            <person name="Hypsa V."/>
        </authorList>
    </citation>
    <scope>NUCLEOTIDE SEQUENCE [LARGE SCALE GENOMIC DNA]</scope>
    <source>
        <strain evidence="4">98ZLc_SE</strain>
    </source>
</reference>
<protein>
    <recommendedName>
        <fullName evidence="3">Sulfotransferase domain-containing protein</fullName>
    </recommendedName>
</protein>
<keyword evidence="5" id="KW-1185">Reference proteome</keyword>